<keyword evidence="5 9" id="KW-0732">Signal</keyword>
<dbReference type="InterPro" id="IPR000372">
    <property type="entry name" value="LRRNT"/>
</dbReference>
<dbReference type="SUPFAM" id="SSF52058">
    <property type="entry name" value="L domain-like"/>
    <property type="match status" value="1"/>
</dbReference>
<dbReference type="InterPro" id="IPR035897">
    <property type="entry name" value="Toll_tir_struct_dom_sf"/>
</dbReference>
<dbReference type="SMART" id="SM00255">
    <property type="entry name" value="TIR"/>
    <property type="match status" value="1"/>
</dbReference>
<keyword evidence="3" id="KW-0433">Leucine-rich repeat</keyword>
<evidence type="ECO:0000313" key="12">
    <source>
        <dbReference type="RefSeq" id="XP_014668414.1"/>
    </source>
</evidence>
<evidence type="ECO:0000256" key="1">
    <source>
        <dbReference type="ARBA" id="ARBA00004167"/>
    </source>
</evidence>
<evidence type="ECO:0000256" key="5">
    <source>
        <dbReference type="ARBA" id="ARBA00022729"/>
    </source>
</evidence>
<keyword evidence="11" id="KW-1185">Reference proteome</keyword>
<evidence type="ECO:0000313" key="11">
    <source>
        <dbReference type="Proteomes" id="UP000695022"/>
    </source>
</evidence>
<accession>A0ABM1E893</accession>
<protein>
    <submittedName>
        <fullName evidence="12">Uncharacterized protein LOC106809736</fullName>
    </submittedName>
</protein>
<reference evidence="12" key="1">
    <citation type="submission" date="2025-08" db="UniProtKB">
        <authorList>
            <consortium name="RefSeq"/>
        </authorList>
    </citation>
    <scope>IDENTIFICATION</scope>
</reference>
<organism evidence="11 12">
    <name type="scientific">Priapulus caudatus</name>
    <name type="common">Priapulid worm</name>
    <dbReference type="NCBI Taxonomy" id="37621"/>
    <lineage>
        <taxon>Eukaryota</taxon>
        <taxon>Metazoa</taxon>
        <taxon>Ecdysozoa</taxon>
        <taxon>Scalidophora</taxon>
        <taxon>Priapulida</taxon>
        <taxon>Priapulimorpha</taxon>
        <taxon>Priapulimorphida</taxon>
        <taxon>Priapulidae</taxon>
        <taxon>Priapulus</taxon>
    </lineage>
</organism>
<evidence type="ECO:0000256" key="4">
    <source>
        <dbReference type="ARBA" id="ARBA00022692"/>
    </source>
</evidence>
<dbReference type="Proteomes" id="UP000695022">
    <property type="component" value="Unplaced"/>
</dbReference>
<feature type="chain" id="PRO_5047083188" evidence="9">
    <location>
        <begin position="31"/>
        <end position="1018"/>
    </location>
</feature>
<comment type="similarity">
    <text evidence="2">Belongs to the Toll-like receptor family.</text>
</comment>
<dbReference type="InterPro" id="IPR032675">
    <property type="entry name" value="LRR_dom_sf"/>
</dbReference>
<dbReference type="PROSITE" id="PS51450">
    <property type="entry name" value="LRR"/>
    <property type="match status" value="1"/>
</dbReference>
<evidence type="ECO:0000256" key="3">
    <source>
        <dbReference type="ARBA" id="ARBA00022614"/>
    </source>
</evidence>
<dbReference type="Pfam" id="PF13855">
    <property type="entry name" value="LRR_8"/>
    <property type="match status" value="1"/>
</dbReference>
<sequence length="1018" mass="115329">MSYNSSLSALGVSLIFLTLQCIIVKRCSHALRCPESCKCYNNYSLINCSNTGLERMPVDIPVQVKSLDLTFTYIKDINISEMARLTDLELFWYLPNYLPQNWKSTEDGWQVMDKHTFSGNRKLRVLVFEAGQYRSMPADFILASNLTKLEVLKGSFQGMTEELLYQITSICPLLHELDIWGNDLAVTPSDVGPIAWTKYNTSSRPHRCNLRRVSGIGSVIMRNNTFIGDLASAVFGACPLHTLELTSLNNGLVFEPSFFDNLPKKLNITLHYQYTDNVRDYISMRSLMSSLERSHTMAVNLSLPESGAPVNVVLAMIRDHNVTEKLVGLSMDVRNCNSTCMQTSASLLRTSFFNLRTVSLVGFSGVTAIDIQEWFPSNMQSITLRSSGSNGDIMFVLPDAGRILANLTKLEIDGPEFYCSCDNTQRWPECVGTDLCAGSIITFSSCPNIIQLSLSFAPRNREPGIISYAGTGYKFSYSFSSLHSLRILTLNQYHLCNESSVYAQNPIESLVLAELYFINGIMCLEKDNFGIPVACPGLTKLSIAHTTIRSVVDYDLRQYMLRDFFKYHPNLTYLDMTGTRFSIDDSSEWLTTSDLEAISSLDHLRVLRLRDTGISSIPDSFARLQLKELDLSYNNLMRIPVALLQIDSLKHLDLRENPLICECSTIDFMHAAQRFGLLAGLPLVGYLDDPDALSCTFSDQSIALRKVHIQEDDCGLPVINIFAIVMASLILLAIVVVTYRRRRYIAYYFHVAAVRLKRYEPAVGEYEYDAFVGYSTSTGFELNWIINFLLPKMENDEVNPYRLFLEERDMPAYGMQVSNIVAFMDKSHTVILVITQTFLTDVYCNFMLKTAAMRNNVIIIFLETIATEEFPAELRVLQLHSTCLHWSENRNSQERFWKAIEYAMPLPQRDHYAPILASSNYSAVQAIWTVDRAAALPSCMPCVTTQTETDNRSNTTGNAICDNECYTYNDQWPINDDLVIKRDQIDASDTQLFLNNYSELSCLELDRIEMEILTRDNK</sequence>
<dbReference type="SMART" id="SM00013">
    <property type="entry name" value="LRRNT"/>
    <property type="match status" value="1"/>
</dbReference>
<dbReference type="Pfam" id="PF01582">
    <property type="entry name" value="TIR"/>
    <property type="match status" value="1"/>
</dbReference>
<dbReference type="InterPro" id="IPR001611">
    <property type="entry name" value="Leu-rich_rpt"/>
</dbReference>
<dbReference type="PANTHER" id="PTHR24365:SF541">
    <property type="entry name" value="PROTEIN TOLL-RELATED"/>
    <property type="match status" value="1"/>
</dbReference>
<dbReference type="RefSeq" id="XP_014668414.1">
    <property type="nucleotide sequence ID" value="XM_014812928.1"/>
</dbReference>
<evidence type="ECO:0000256" key="2">
    <source>
        <dbReference type="ARBA" id="ARBA00009634"/>
    </source>
</evidence>
<evidence type="ECO:0000256" key="7">
    <source>
        <dbReference type="ARBA" id="ARBA00023136"/>
    </source>
</evidence>
<keyword evidence="6 8" id="KW-1133">Transmembrane helix</keyword>
<feature type="domain" description="TIR" evidence="10">
    <location>
        <begin position="766"/>
        <end position="904"/>
    </location>
</feature>
<dbReference type="PROSITE" id="PS50104">
    <property type="entry name" value="TIR"/>
    <property type="match status" value="1"/>
</dbReference>
<evidence type="ECO:0000259" key="10">
    <source>
        <dbReference type="PROSITE" id="PS50104"/>
    </source>
</evidence>
<dbReference type="Gene3D" id="3.80.10.10">
    <property type="entry name" value="Ribonuclease Inhibitor"/>
    <property type="match status" value="2"/>
</dbReference>
<dbReference type="InterPro" id="IPR000157">
    <property type="entry name" value="TIR_dom"/>
</dbReference>
<feature type="signal peptide" evidence="9">
    <location>
        <begin position="1"/>
        <end position="30"/>
    </location>
</feature>
<dbReference type="Gene3D" id="3.40.50.10140">
    <property type="entry name" value="Toll/interleukin-1 receptor homology (TIR) domain"/>
    <property type="match status" value="1"/>
</dbReference>
<proteinExistence type="inferred from homology"/>
<comment type="subcellular location">
    <subcellularLocation>
        <location evidence="1">Membrane</location>
        <topology evidence="1">Single-pass membrane protein</topology>
    </subcellularLocation>
</comment>
<dbReference type="PANTHER" id="PTHR24365">
    <property type="entry name" value="TOLL-LIKE RECEPTOR"/>
    <property type="match status" value="1"/>
</dbReference>
<evidence type="ECO:0000256" key="8">
    <source>
        <dbReference type="SAM" id="Phobius"/>
    </source>
</evidence>
<feature type="transmembrane region" description="Helical" evidence="8">
    <location>
        <begin position="718"/>
        <end position="739"/>
    </location>
</feature>
<evidence type="ECO:0000256" key="9">
    <source>
        <dbReference type="SAM" id="SignalP"/>
    </source>
</evidence>
<dbReference type="GeneID" id="106809736"/>
<evidence type="ECO:0000256" key="6">
    <source>
        <dbReference type="ARBA" id="ARBA00022989"/>
    </source>
</evidence>
<keyword evidence="4 8" id="KW-0812">Transmembrane</keyword>
<keyword evidence="7 8" id="KW-0472">Membrane</keyword>
<dbReference type="SUPFAM" id="SSF52200">
    <property type="entry name" value="Toll/Interleukin receptor TIR domain"/>
    <property type="match status" value="1"/>
</dbReference>
<gene>
    <name evidence="12" type="primary">LOC106809736</name>
</gene>
<name>A0ABM1E893_PRICU</name>